<proteinExistence type="predicted"/>
<evidence type="ECO:0000313" key="2">
    <source>
        <dbReference type="Proteomes" id="UP001623660"/>
    </source>
</evidence>
<name>A0ABW8SQW7_9CLOT</name>
<dbReference type="SUPFAM" id="SSF51395">
    <property type="entry name" value="FMN-linked oxidoreductases"/>
    <property type="match status" value="1"/>
</dbReference>
<dbReference type="Gene3D" id="3.20.20.70">
    <property type="entry name" value="Aldolase class I"/>
    <property type="match status" value="1"/>
</dbReference>
<keyword evidence="2" id="KW-1185">Reference proteome</keyword>
<sequence>MSQKINEKSAKYVPEIRGTLRDHMINLPLVIREASGINVFGKRIKSLAFTTDIAVIKNINADAILAVYPFTPQLVITEALVTASDVPIFCGVGGGLTMGKRVINLALNAEFAGAMGVVVNSPTSNEVIKAVRDSIDIPIVVTVVSERDDIGMRIKSGASILNVSAGKNSAKLVKKIRENYKKFPIIATGGKTEESIRETIQAGTNAISYTPPSTAELFKESMERYRNAY</sequence>
<dbReference type="RefSeq" id="WP_406793661.1">
    <property type="nucleotide sequence ID" value="NZ_JBJHZX010000032.1"/>
</dbReference>
<dbReference type="Proteomes" id="UP001623660">
    <property type="component" value="Unassembled WGS sequence"/>
</dbReference>
<organism evidence="1 2">
    <name type="scientific">Candidatus Clostridium eludens</name>
    <dbReference type="NCBI Taxonomy" id="3381663"/>
    <lineage>
        <taxon>Bacteria</taxon>
        <taxon>Bacillati</taxon>
        <taxon>Bacillota</taxon>
        <taxon>Clostridia</taxon>
        <taxon>Eubacteriales</taxon>
        <taxon>Clostridiaceae</taxon>
        <taxon>Clostridium</taxon>
    </lineage>
</organism>
<accession>A0ABW8SQW7</accession>
<protein>
    <submittedName>
        <fullName evidence="1">Hydrolase</fullName>
    </submittedName>
</protein>
<dbReference type="InterPro" id="IPR013785">
    <property type="entry name" value="Aldolase_TIM"/>
</dbReference>
<dbReference type="EMBL" id="JBJHZX010000032">
    <property type="protein sequence ID" value="MFL0197556.1"/>
    <property type="molecule type" value="Genomic_DNA"/>
</dbReference>
<gene>
    <name evidence="1" type="ORF">ACJDU8_18595</name>
</gene>
<comment type="caution">
    <text evidence="1">The sequence shown here is derived from an EMBL/GenBank/DDBJ whole genome shotgun (WGS) entry which is preliminary data.</text>
</comment>
<reference evidence="1 2" key="1">
    <citation type="submission" date="2024-11" db="EMBL/GenBank/DDBJ databases">
        <authorList>
            <person name="Heng Y.C."/>
            <person name="Lim A.C.H."/>
            <person name="Lee J.K.Y."/>
            <person name="Kittelmann S."/>
        </authorList>
    </citation>
    <scope>NUCLEOTIDE SEQUENCE [LARGE SCALE GENOMIC DNA]</scope>
    <source>
        <strain evidence="1 2">WILCCON 0269</strain>
    </source>
</reference>
<keyword evidence="1" id="KW-0378">Hydrolase</keyword>
<evidence type="ECO:0000313" key="1">
    <source>
        <dbReference type="EMBL" id="MFL0197556.1"/>
    </source>
</evidence>
<dbReference type="GO" id="GO:0016787">
    <property type="term" value="F:hydrolase activity"/>
    <property type="evidence" value="ECO:0007669"/>
    <property type="project" value="UniProtKB-KW"/>
</dbReference>